<dbReference type="EMBL" id="FOFB01000004">
    <property type="protein sequence ID" value="SEP95304.1"/>
    <property type="molecule type" value="Genomic_DNA"/>
</dbReference>
<keyword evidence="3" id="KW-0274">FAD</keyword>
<dbReference type="Gene3D" id="2.40.30.10">
    <property type="entry name" value="Translation factors"/>
    <property type="match status" value="1"/>
</dbReference>
<dbReference type="InterPro" id="IPR004792">
    <property type="entry name" value="BaiN-like"/>
</dbReference>
<dbReference type="Gene3D" id="1.10.8.260">
    <property type="entry name" value="HI0933 insert domain-like"/>
    <property type="match status" value="1"/>
</dbReference>
<sequence length="412" mass="45288">MSKRKTSTTLVIGGGAAGFFSAIRRAAVHPEEDITILERGKSVLEKVRISGGGRCNVTHGCWEPRELSKFYPRGERELLGPFNQFACGDTMGWFGDRGVELKIEEDGRVFPVTDSSQTIIDCLWNTAKRSGVKVMTKCRVSEILAPSTSLAPAASPQWTVKAGEHTFRADRLIVTSGSNPAVWKILEGLGHTVVPPVPSLFAFDTKDTRLRGLSGVSLPWAQLAINDDKLKAEGPLLITHRGLSGPAVLRLSAWGARRLAPRKYNFTLTVNWLAMRPVDVEKQLDELKMSDAKRQITTRASFDLPIRLWKSLVSAAGIPDDQQWSQLSKKQRAALTEQLTSARFHITGKSTNKDEFTTAGGVDLREVDFKSFRSKIHPTLFLAGEVLDIDAITGGFNFQAAWTGGWLIGEGE</sequence>
<evidence type="ECO:0000259" key="5">
    <source>
        <dbReference type="Pfam" id="PF22780"/>
    </source>
</evidence>
<dbReference type="FunCoup" id="A0A1H9C2G5">
    <property type="interactions" value="232"/>
</dbReference>
<evidence type="ECO:0000256" key="2">
    <source>
        <dbReference type="ARBA" id="ARBA00022630"/>
    </source>
</evidence>
<dbReference type="OrthoDB" id="9773233at2"/>
<reference evidence="7" key="1">
    <citation type="submission" date="2016-10" db="EMBL/GenBank/DDBJ databases">
        <authorList>
            <person name="Varghese N."/>
            <person name="Submissions S."/>
        </authorList>
    </citation>
    <scope>NUCLEOTIDE SEQUENCE [LARGE SCALE GENOMIC DNA]</scope>
    <source>
        <strain evidence="7">DSM 24740</strain>
    </source>
</reference>
<dbReference type="Pfam" id="PF03486">
    <property type="entry name" value="HI0933_like"/>
    <property type="match status" value="1"/>
</dbReference>
<dbReference type="Gene3D" id="3.50.50.60">
    <property type="entry name" value="FAD/NAD(P)-binding domain"/>
    <property type="match status" value="1"/>
</dbReference>
<keyword evidence="7" id="KW-1185">Reference proteome</keyword>
<dbReference type="SUPFAM" id="SSF160996">
    <property type="entry name" value="HI0933 insert domain-like"/>
    <property type="match status" value="1"/>
</dbReference>
<dbReference type="PANTHER" id="PTHR42887">
    <property type="entry name" value="OS12G0638800 PROTEIN"/>
    <property type="match status" value="1"/>
</dbReference>
<dbReference type="AlphaFoldDB" id="A0A1H9C2G5"/>
<gene>
    <name evidence="6" type="ORF">SAMN05444359_10441</name>
</gene>
<dbReference type="InParanoid" id="A0A1H9C2G5"/>
<dbReference type="PRINTS" id="PR00411">
    <property type="entry name" value="PNDRDTASEI"/>
</dbReference>
<dbReference type="InterPro" id="IPR057661">
    <property type="entry name" value="RsdA/BaiN/AoA(So)_Rossmann"/>
</dbReference>
<evidence type="ECO:0000313" key="7">
    <source>
        <dbReference type="Proteomes" id="UP000199021"/>
    </source>
</evidence>
<dbReference type="Proteomes" id="UP000199021">
    <property type="component" value="Unassembled WGS sequence"/>
</dbReference>
<dbReference type="SUPFAM" id="SSF51905">
    <property type="entry name" value="FAD/NAD(P)-binding domain"/>
    <property type="match status" value="1"/>
</dbReference>
<evidence type="ECO:0000313" key="6">
    <source>
        <dbReference type="EMBL" id="SEP95304.1"/>
    </source>
</evidence>
<organism evidence="6 7">
    <name type="scientific">Neolewinella agarilytica</name>
    <dbReference type="NCBI Taxonomy" id="478744"/>
    <lineage>
        <taxon>Bacteria</taxon>
        <taxon>Pseudomonadati</taxon>
        <taxon>Bacteroidota</taxon>
        <taxon>Saprospiria</taxon>
        <taxon>Saprospirales</taxon>
        <taxon>Lewinellaceae</taxon>
        <taxon>Neolewinella</taxon>
    </lineage>
</organism>
<feature type="domain" description="RsdA/BaiN/AoA(So)-like insert" evidence="5">
    <location>
        <begin position="197"/>
        <end position="355"/>
    </location>
</feature>
<dbReference type="RefSeq" id="WP_090165859.1">
    <property type="nucleotide sequence ID" value="NZ_FOFB01000004.1"/>
</dbReference>
<evidence type="ECO:0008006" key="8">
    <source>
        <dbReference type="Google" id="ProtNLM"/>
    </source>
</evidence>
<dbReference type="PRINTS" id="PR00368">
    <property type="entry name" value="FADPNR"/>
</dbReference>
<dbReference type="Pfam" id="PF22780">
    <property type="entry name" value="HI0933_like_1st"/>
    <property type="match status" value="1"/>
</dbReference>
<dbReference type="InterPro" id="IPR023166">
    <property type="entry name" value="BaiN-like_dom_sf"/>
</dbReference>
<protein>
    <recommendedName>
        <fullName evidence="8">Aminoacetone oxidase family FAD-binding enzyme</fullName>
    </recommendedName>
</protein>
<dbReference type="NCBIfam" id="TIGR00275">
    <property type="entry name" value="aminoacetone oxidase family FAD-binding enzyme"/>
    <property type="match status" value="1"/>
</dbReference>
<evidence type="ECO:0000259" key="4">
    <source>
        <dbReference type="Pfam" id="PF03486"/>
    </source>
</evidence>
<accession>A0A1H9C2G5</accession>
<feature type="domain" description="RsdA/BaiN/AoA(So)-like Rossmann fold-like" evidence="4">
    <location>
        <begin position="9"/>
        <end position="410"/>
    </location>
</feature>
<proteinExistence type="predicted"/>
<evidence type="ECO:0000256" key="3">
    <source>
        <dbReference type="ARBA" id="ARBA00022827"/>
    </source>
</evidence>
<evidence type="ECO:0000256" key="1">
    <source>
        <dbReference type="ARBA" id="ARBA00001974"/>
    </source>
</evidence>
<dbReference type="InterPro" id="IPR036188">
    <property type="entry name" value="FAD/NAD-bd_sf"/>
</dbReference>
<keyword evidence="2" id="KW-0285">Flavoprotein</keyword>
<dbReference type="STRING" id="478744.SAMN05444359_10441"/>
<name>A0A1H9C2G5_9BACT</name>
<dbReference type="InterPro" id="IPR055178">
    <property type="entry name" value="RsdA/BaiN/AoA(So)-like_dom"/>
</dbReference>
<dbReference type="PANTHER" id="PTHR42887:SF2">
    <property type="entry name" value="OS12G0638800 PROTEIN"/>
    <property type="match status" value="1"/>
</dbReference>
<comment type="cofactor">
    <cofactor evidence="1">
        <name>FAD</name>
        <dbReference type="ChEBI" id="CHEBI:57692"/>
    </cofactor>
</comment>